<feature type="chain" id="PRO_5045902466" description="GH84 domain-containing protein" evidence="5">
    <location>
        <begin position="39"/>
        <end position="697"/>
    </location>
</feature>
<dbReference type="InterPro" id="IPR029018">
    <property type="entry name" value="Hex-like_dom2"/>
</dbReference>
<feature type="signal peptide" evidence="5">
    <location>
        <begin position="1"/>
        <end position="38"/>
    </location>
</feature>
<feature type="compositionally biased region" description="Low complexity" evidence="4">
    <location>
        <begin position="122"/>
        <end position="146"/>
    </location>
</feature>
<organism evidence="7 8">
    <name type="scientific">Actinomyces lilanjuaniae</name>
    <dbReference type="NCBI Taxonomy" id="2321394"/>
    <lineage>
        <taxon>Bacteria</taxon>
        <taxon>Bacillati</taxon>
        <taxon>Actinomycetota</taxon>
        <taxon>Actinomycetes</taxon>
        <taxon>Actinomycetales</taxon>
        <taxon>Actinomycetaceae</taxon>
        <taxon>Actinomyces</taxon>
    </lineage>
</organism>
<dbReference type="PANTHER" id="PTHR13170">
    <property type="entry name" value="O-GLCNACASE"/>
    <property type="match status" value="1"/>
</dbReference>
<evidence type="ECO:0000256" key="4">
    <source>
        <dbReference type="SAM" id="MobiDB-lite"/>
    </source>
</evidence>
<dbReference type="PROSITE" id="PS52009">
    <property type="entry name" value="GH84"/>
    <property type="match status" value="1"/>
</dbReference>
<feature type="active site" description="Proton donor" evidence="3">
    <location>
        <position position="344"/>
    </location>
</feature>
<accession>A0ABN5PQQ9</accession>
<protein>
    <recommendedName>
        <fullName evidence="6">GH84 domain-containing protein</fullName>
    </recommendedName>
</protein>
<evidence type="ECO:0000256" key="5">
    <source>
        <dbReference type="SAM" id="SignalP"/>
    </source>
</evidence>
<dbReference type="SUPFAM" id="SSF51445">
    <property type="entry name" value="(Trans)glycosidases"/>
    <property type="match status" value="1"/>
</dbReference>
<name>A0ABN5PQQ9_9ACTO</name>
<keyword evidence="8" id="KW-1185">Reference proteome</keyword>
<keyword evidence="1 3" id="KW-0378">Hydrolase</keyword>
<dbReference type="InterPro" id="IPR011496">
    <property type="entry name" value="O-GlcNAcase_cat"/>
</dbReference>
<comment type="similarity">
    <text evidence="3">Belongs to the glycosyl hydrolase 84 family.</text>
</comment>
<evidence type="ECO:0000313" key="8">
    <source>
        <dbReference type="Proteomes" id="UP000273001"/>
    </source>
</evidence>
<feature type="domain" description="GH84" evidence="6">
    <location>
        <begin position="229"/>
        <end position="511"/>
    </location>
</feature>
<proteinExistence type="inferred from homology"/>
<feature type="region of interest" description="Disordered" evidence="4">
    <location>
        <begin position="34"/>
        <end position="63"/>
    </location>
</feature>
<evidence type="ECO:0000259" key="6">
    <source>
        <dbReference type="PROSITE" id="PS52009"/>
    </source>
</evidence>
<dbReference type="PANTHER" id="PTHR13170:SF16">
    <property type="entry name" value="PROTEIN O-GLCNACASE"/>
    <property type="match status" value="1"/>
</dbReference>
<evidence type="ECO:0000256" key="1">
    <source>
        <dbReference type="ARBA" id="ARBA00022801"/>
    </source>
</evidence>
<dbReference type="Gene3D" id="3.20.20.80">
    <property type="entry name" value="Glycosidases"/>
    <property type="match status" value="1"/>
</dbReference>
<dbReference type="RefSeq" id="WP_120203915.1">
    <property type="nucleotide sequence ID" value="NZ_CP032514.1"/>
</dbReference>
<dbReference type="InterPro" id="IPR017853">
    <property type="entry name" value="GH"/>
</dbReference>
<dbReference type="EMBL" id="CP032514">
    <property type="protein sequence ID" value="AYD89417.1"/>
    <property type="molecule type" value="Genomic_DNA"/>
</dbReference>
<gene>
    <name evidence="7" type="ORF">D5R93_03910</name>
</gene>
<dbReference type="Pfam" id="PF07555">
    <property type="entry name" value="NAGidase"/>
    <property type="match status" value="1"/>
</dbReference>
<feature type="region of interest" description="Disordered" evidence="4">
    <location>
        <begin position="118"/>
        <end position="146"/>
    </location>
</feature>
<evidence type="ECO:0000256" key="3">
    <source>
        <dbReference type="PROSITE-ProRule" id="PRU01353"/>
    </source>
</evidence>
<dbReference type="SUPFAM" id="SSF55545">
    <property type="entry name" value="beta-N-acetylhexosaminidase-like domain"/>
    <property type="match status" value="1"/>
</dbReference>
<dbReference type="Gene3D" id="1.20.58.460">
    <property type="entry name" value="Hyaluronidase post-catalytic domain-like"/>
    <property type="match status" value="1"/>
</dbReference>
<dbReference type="Gene3D" id="3.30.379.10">
    <property type="entry name" value="Chitobiase/beta-hexosaminidase domain 2-like"/>
    <property type="match status" value="1"/>
</dbReference>
<reference evidence="7 8" key="1">
    <citation type="submission" date="2018-09" db="EMBL/GenBank/DDBJ databases">
        <authorList>
            <person name="Li J."/>
        </authorList>
    </citation>
    <scope>NUCLEOTIDE SEQUENCE [LARGE SCALE GENOMIC DNA]</scope>
    <source>
        <strain evidence="7 8">2129</strain>
    </source>
</reference>
<keyword evidence="5" id="KW-0732">Signal</keyword>
<dbReference type="InterPro" id="IPR051822">
    <property type="entry name" value="Glycosyl_Hydrolase_84"/>
</dbReference>
<feature type="compositionally biased region" description="Low complexity" evidence="4">
    <location>
        <begin position="43"/>
        <end position="60"/>
    </location>
</feature>
<dbReference type="Proteomes" id="UP000273001">
    <property type="component" value="Chromosome"/>
</dbReference>
<evidence type="ECO:0000256" key="2">
    <source>
        <dbReference type="ARBA" id="ARBA00023295"/>
    </source>
</evidence>
<dbReference type="Pfam" id="PF02838">
    <property type="entry name" value="Glyco_hydro_20b"/>
    <property type="match status" value="1"/>
</dbReference>
<keyword evidence="2 3" id="KW-0326">Glycosidase</keyword>
<dbReference type="InterPro" id="IPR015882">
    <property type="entry name" value="HEX_bac_N"/>
</dbReference>
<evidence type="ECO:0000313" key="7">
    <source>
        <dbReference type="EMBL" id="AYD89417.1"/>
    </source>
</evidence>
<sequence length="697" mass="73723">MYLRGNGSHWRHRTAATALLAAATLTLSTLLPVSPSQAGETRGTSAPGDAAGTSSSDSGTNVTTPALYPAPQSLTWEGPQVDLTGAVELVTVGDAADADTADGDAADAVTLVRELVTGSGGTLSTPGTPESPAVADSEASAPAGASPAARVVVGTAGPDASGYLEGDRAVPEHEEGYLLATTTAADGLPTVVVLGGGPDGLFYAARTLGEVTQDGVVAGIQATDEPAMDVRGVVEGFYGIPWSHEARLDALDYMARWRMNTYVYAPKDDVYLRDQWREPYPDEELDRLAELVQHARSRHVELVVALSPGEDICYSSQDDLTAVEAVFDQLGEAGVDSFYLALDDTPQSLECEADREVFTDPDPSVALATAQAHLLNHIQTDYVEANGLPDLWTVPTEYTGTQATAYTTAFGQALDDAVQVQWTGEAVVTDNLTTQQAAQAARNYDTTSLVVWDNFPANDGDNQSRLFLGAVPARDTTLASAVTGITTNPMIQPYASRLALAEYASYSWNPTAHDPQAARDTAVADLVGEDSGPVWETAQAFIDVHRPWEFAAWEATETWEEVNAVTQALDTDDDTALGDSAARLRSRLALLRDAPTTLASMEERGFYDDVSPWVEATSDWAEAGLAAVDLLMALRTEDTATAQAASTTMDQAVSRAEQPRVASLKGTSVVEDAVVPQLGETALSELVDYAAAAWQAR</sequence>